<gene>
    <name evidence="3" type="ORF">AAME72_02640</name>
</gene>
<protein>
    <submittedName>
        <fullName evidence="3">Uncharacterized protein</fullName>
    </submittedName>
</protein>
<feature type="compositionally biased region" description="Low complexity" evidence="1">
    <location>
        <begin position="13"/>
        <end position="22"/>
    </location>
</feature>
<feature type="transmembrane region" description="Helical" evidence="2">
    <location>
        <begin position="187"/>
        <end position="207"/>
    </location>
</feature>
<keyword evidence="2" id="KW-1133">Transmembrane helix</keyword>
<dbReference type="AlphaFoldDB" id="A0AAU7GF46"/>
<dbReference type="EMBL" id="CP157390">
    <property type="protein sequence ID" value="XBM48763.1"/>
    <property type="molecule type" value="Genomic_DNA"/>
</dbReference>
<evidence type="ECO:0000256" key="1">
    <source>
        <dbReference type="SAM" id="MobiDB-lite"/>
    </source>
</evidence>
<keyword evidence="2" id="KW-0472">Membrane</keyword>
<name>A0AAU7GF46_9MICO</name>
<feature type="transmembrane region" description="Helical" evidence="2">
    <location>
        <begin position="42"/>
        <end position="67"/>
    </location>
</feature>
<organism evidence="3">
    <name type="scientific">Leifsonia sp. NPDC080035</name>
    <dbReference type="NCBI Taxonomy" id="3143936"/>
    <lineage>
        <taxon>Bacteria</taxon>
        <taxon>Bacillati</taxon>
        <taxon>Actinomycetota</taxon>
        <taxon>Actinomycetes</taxon>
        <taxon>Micrococcales</taxon>
        <taxon>Microbacteriaceae</taxon>
        <taxon>Leifsonia</taxon>
    </lineage>
</organism>
<reference evidence="3" key="1">
    <citation type="submission" date="2024-05" db="EMBL/GenBank/DDBJ databases">
        <title>The Natural Products Discovery Center: Release of the First 8490 Sequenced Strains for Exploring Actinobacteria Biosynthetic Diversity.</title>
        <authorList>
            <person name="Kalkreuter E."/>
            <person name="Kautsar S.A."/>
            <person name="Yang D."/>
            <person name="Bader C.D."/>
            <person name="Teijaro C.N."/>
            <person name="Fluegel L."/>
            <person name="Davis C.M."/>
            <person name="Simpson J.R."/>
            <person name="Lauterbach L."/>
            <person name="Steele A.D."/>
            <person name="Gui C."/>
            <person name="Meng S."/>
            <person name="Li G."/>
            <person name="Viehrig K."/>
            <person name="Ye F."/>
            <person name="Su P."/>
            <person name="Kiefer A.F."/>
            <person name="Nichols A."/>
            <person name="Cepeda A.J."/>
            <person name="Yan W."/>
            <person name="Fan B."/>
            <person name="Jiang Y."/>
            <person name="Adhikari A."/>
            <person name="Zheng C.-J."/>
            <person name="Schuster L."/>
            <person name="Cowan T.M."/>
            <person name="Smanski M.J."/>
            <person name="Chevrette M.G."/>
            <person name="de Carvalho L.P.S."/>
            <person name="Shen B."/>
        </authorList>
    </citation>
    <scope>NUCLEOTIDE SEQUENCE</scope>
    <source>
        <strain evidence="3">NPDC080035</strain>
    </source>
</reference>
<feature type="transmembrane region" description="Helical" evidence="2">
    <location>
        <begin position="148"/>
        <end position="166"/>
    </location>
</feature>
<feature type="region of interest" description="Disordered" evidence="1">
    <location>
        <begin position="1"/>
        <end position="35"/>
    </location>
</feature>
<evidence type="ECO:0000256" key="2">
    <source>
        <dbReference type="SAM" id="Phobius"/>
    </source>
</evidence>
<feature type="transmembrane region" description="Helical" evidence="2">
    <location>
        <begin position="79"/>
        <end position="101"/>
    </location>
</feature>
<proteinExistence type="predicted"/>
<sequence length="252" mass="26832">MPKYSPMKPNPASPAARSAAAKTRSDRSATPPSGTERALRPFGYLLIALVWTVLAVVVLALPLALTIGLGIDGDFSARAFLLESDVVSTVLFLLLVVVLLVPLLGYAYVTLALGAVPLAVLAWTYVVRSLSPGYAGERLSSTGWSRDVIGPITVLPTAMSLLPVRLTPWTEFWARVMFLGWRPSRGVLLAGIPYGLASFLLAGWLLWPVGPVAAVVWTIVTLALVALTVLLVVRAARGQLNRQPAARAVRGS</sequence>
<accession>A0AAU7GF46</accession>
<evidence type="ECO:0000313" key="3">
    <source>
        <dbReference type="EMBL" id="XBM48763.1"/>
    </source>
</evidence>
<dbReference type="RefSeq" id="WP_348788686.1">
    <property type="nucleotide sequence ID" value="NZ_CP157390.1"/>
</dbReference>
<keyword evidence="2" id="KW-0812">Transmembrane</keyword>
<feature type="transmembrane region" description="Helical" evidence="2">
    <location>
        <begin position="213"/>
        <end position="233"/>
    </location>
</feature>
<feature type="transmembrane region" description="Helical" evidence="2">
    <location>
        <begin position="108"/>
        <end position="128"/>
    </location>
</feature>